<dbReference type="GO" id="GO:1990683">
    <property type="term" value="P:DNA double-strand break attachment to nuclear envelope"/>
    <property type="evidence" value="ECO:0007669"/>
    <property type="project" value="TreeGrafter"/>
</dbReference>
<dbReference type="EMBL" id="JARKIB010000080">
    <property type="protein sequence ID" value="KAJ7746242.1"/>
    <property type="molecule type" value="Genomic_DNA"/>
</dbReference>
<dbReference type="GO" id="GO:0005634">
    <property type="term" value="C:nucleus"/>
    <property type="evidence" value="ECO:0007669"/>
    <property type="project" value="TreeGrafter"/>
</dbReference>
<dbReference type="PANTHER" id="PTHR47667">
    <property type="entry name" value="REGULATOR OF TY1 TRANSPOSITION PROTEIN 107"/>
    <property type="match status" value="1"/>
</dbReference>
<dbReference type="InterPro" id="IPR053036">
    <property type="entry name" value="CellCycle_DNARepair_Reg"/>
</dbReference>
<dbReference type="PANTHER" id="PTHR47667:SF1">
    <property type="entry name" value="REGULATOR OF TY1 TRANSPOSITION PROTEIN 107"/>
    <property type="match status" value="1"/>
</dbReference>
<keyword evidence="3" id="KW-1185">Reference proteome</keyword>
<dbReference type="InterPro" id="IPR036420">
    <property type="entry name" value="BRCT_dom_sf"/>
</dbReference>
<feature type="domain" description="BRCT" evidence="1">
    <location>
        <begin position="310"/>
        <end position="385"/>
    </location>
</feature>
<dbReference type="SUPFAM" id="SSF52113">
    <property type="entry name" value="BRCT domain"/>
    <property type="match status" value="3"/>
</dbReference>
<organism evidence="2 3">
    <name type="scientific">Mycena metata</name>
    <dbReference type="NCBI Taxonomy" id="1033252"/>
    <lineage>
        <taxon>Eukaryota</taxon>
        <taxon>Fungi</taxon>
        <taxon>Dikarya</taxon>
        <taxon>Basidiomycota</taxon>
        <taxon>Agaricomycotina</taxon>
        <taxon>Agaricomycetes</taxon>
        <taxon>Agaricomycetidae</taxon>
        <taxon>Agaricales</taxon>
        <taxon>Marasmiineae</taxon>
        <taxon>Mycenaceae</taxon>
        <taxon>Mycena</taxon>
    </lineage>
</organism>
<dbReference type="GO" id="GO:0035361">
    <property type="term" value="C:Cul8-RING ubiquitin ligase complex"/>
    <property type="evidence" value="ECO:0007669"/>
    <property type="project" value="TreeGrafter"/>
</dbReference>
<evidence type="ECO:0000313" key="2">
    <source>
        <dbReference type="EMBL" id="KAJ7746242.1"/>
    </source>
</evidence>
<accession>A0AAD7N6B9</accession>
<gene>
    <name evidence="2" type="ORF">B0H16DRAFT_1556741</name>
</gene>
<dbReference type="AlphaFoldDB" id="A0AAD7N6B9"/>
<evidence type="ECO:0000313" key="3">
    <source>
        <dbReference type="Proteomes" id="UP001215598"/>
    </source>
</evidence>
<name>A0AAD7N6B9_9AGAR</name>
<dbReference type="Proteomes" id="UP001215598">
    <property type="component" value="Unassembled WGS sequence"/>
</dbReference>
<proteinExistence type="predicted"/>
<dbReference type="InterPro" id="IPR001357">
    <property type="entry name" value="BRCT_dom"/>
</dbReference>
<dbReference type="Gene3D" id="3.40.50.10190">
    <property type="entry name" value="BRCT domain"/>
    <property type="match status" value="3"/>
</dbReference>
<dbReference type="Pfam" id="PF12738">
    <property type="entry name" value="PTCB-BRCT"/>
    <property type="match status" value="1"/>
</dbReference>
<dbReference type="Pfam" id="PF16589">
    <property type="entry name" value="BRCT_2"/>
    <property type="match status" value="1"/>
</dbReference>
<sequence>MVFRGVKYHIPATFPEPKRAELVRLLKEHHAKSANTVFDATHIITNSEDFKGCEQVNAGKVSVVTGLWVERSIAAKKMQSETYYSASPSKLFSGVIGCSADLFPGDEEVFAVTISALGGQWRVNPDKTTTHLFAMSRPSNLQFFEAVVVNPSIKVLLPSWFDDTLRLNSRDLSTKAYEWDTPNARYPKPDPLALPTTAYSSDVWSGRRILLSPSLKLTASRRRMVEDSVRNCHGVLVELMSDDDPWDEIDHLENKHCDVFITCRRAGEGFLQAWDTGITIGTLCWLLEMQATGILSGPRDRLLYFPHPPGDVSGIEGSIICLSHYEGESAQYLQRLIRLMGGLSTPKLVADTAILVTANPCSRVVTKAAERSIPIVNHLWLEDCFIRWEKLDSTLPKYTLFPADVDCGAEVGDRGLGEEIEEIIATERKKWHW</sequence>
<dbReference type="PROSITE" id="PS50172">
    <property type="entry name" value="BRCT"/>
    <property type="match status" value="2"/>
</dbReference>
<dbReference type="SMART" id="SM00292">
    <property type="entry name" value="BRCT"/>
    <property type="match status" value="3"/>
</dbReference>
<comment type="caution">
    <text evidence="2">The sequence shown here is derived from an EMBL/GenBank/DDBJ whole genome shotgun (WGS) entry which is preliminary data.</text>
</comment>
<protein>
    <recommendedName>
        <fullName evidence="1">BRCT domain-containing protein</fullName>
    </recommendedName>
</protein>
<evidence type="ECO:0000259" key="1">
    <source>
        <dbReference type="PROSITE" id="PS50172"/>
    </source>
</evidence>
<reference evidence="2" key="1">
    <citation type="submission" date="2023-03" db="EMBL/GenBank/DDBJ databases">
        <title>Massive genome expansion in bonnet fungi (Mycena s.s.) driven by repeated elements and novel gene families across ecological guilds.</title>
        <authorList>
            <consortium name="Lawrence Berkeley National Laboratory"/>
            <person name="Harder C.B."/>
            <person name="Miyauchi S."/>
            <person name="Viragh M."/>
            <person name="Kuo A."/>
            <person name="Thoen E."/>
            <person name="Andreopoulos B."/>
            <person name="Lu D."/>
            <person name="Skrede I."/>
            <person name="Drula E."/>
            <person name="Henrissat B."/>
            <person name="Morin E."/>
            <person name="Kohler A."/>
            <person name="Barry K."/>
            <person name="LaButti K."/>
            <person name="Morin E."/>
            <person name="Salamov A."/>
            <person name="Lipzen A."/>
            <person name="Mereny Z."/>
            <person name="Hegedus B."/>
            <person name="Baldrian P."/>
            <person name="Stursova M."/>
            <person name="Weitz H."/>
            <person name="Taylor A."/>
            <person name="Grigoriev I.V."/>
            <person name="Nagy L.G."/>
            <person name="Martin F."/>
            <person name="Kauserud H."/>
        </authorList>
    </citation>
    <scope>NUCLEOTIDE SEQUENCE</scope>
    <source>
        <strain evidence="2">CBHHK182m</strain>
    </source>
</reference>
<dbReference type="GO" id="GO:0006302">
    <property type="term" value="P:double-strand break repair"/>
    <property type="evidence" value="ECO:0007669"/>
    <property type="project" value="TreeGrafter"/>
</dbReference>
<feature type="domain" description="BRCT" evidence="1">
    <location>
        <begin position="1"/>
        <end position="86"/>
    </location>
</feature>